<protein>
    <submittedName>
        <fullName evidence="8">Embryonic polyadenylate-binding protein 2-B</fullName>
    </submittedName>
</protein>
<dbReference type="Gene3D" id="3.30.70.330">
    <property type="match status" value="1"/>
</dbReference>
<feature type="region of interest" description="Disordered" evidence="5">
    <location>
        <begin position="156"/>
        <end position="220"/>
    </location>
</feature>
<dbReference type="SMART" id="SM00360">
    <property type="entry name" value="RRM"/>
    <property type="match status" value="1"/>
</dbReference>
<feature type="domain" description="RRM" evidence="6">
    <location>
        <begin position="79"/>
        <end position="156"/>
    </location>
</feature>
<sequence>MAENHLNYRYVESERFAEDPELMAIKARVQELEMEEETEKLKDDDDRYDMDEMQLQTNSPRPGPFYNMTPEERMDADNRSVYVGNVDYGATAEELEIHFNGCGPVNRVTILCDRFSGHPKGFAYIEFSDRDSVQSAVGLHETVFRGRVLKVLPKRTNFPGISTTDRGGHRGGHSRGRGRGYRPPRYQNNSRGRFRYQSSRPQHQSPHPYYGGSSVGKRQWGHMDNHEQTAKRYPCLLLITPPSEEVGTVSSGQNYAQQR</sequence>
<dbReference type="InterPro" id="IPR035979">
    <property type="entry name" value="RBD_domain_sf"/>
</dbReference>
<dbReference type="OrthoDB" id="4726at2759"/>
<dbReference type="RefSeq" id="XP_013887922.1">
    <property type="nucleotide sequence ID" value="XM_014032468.1"/>
</dbReference>
<evidence type="ECO:0000256" key="4">
    <source>
        <dbReference type="PROSITE-ProRule" id="PRU00176"/>
    </source>
</evidence>
<evidence type="ECO:0000256" key="1">
    <source>
        <dbReference type="ARBA" id="ARBA00004496"/>
    </source>
</evidence>
<feature type="compositionally biased region" description="Polar residues" evidence="5">
    <location>
        <begin position="187"/>
        <end position="205"/>
    </location>
</feature>
<dbReference type="CDD" id="cd12551">
    <property type="entry name" value="RRM_II_PABPN1L"/>
    <property type="match status" value="1"/>
</dbReference>
<dbReference type="PROSITE" id="PS50102">
    <property type="entry name" value="RRM"/>
    <property type="match status" value="1"/>
</dbReference>
<evidence type="ECO:0000256" key="3">
    <source>
        <dbReference type="ARBA" id="ARBA00022884"/>
    </source>
</evidence>
<dbReference type="InterPro" id="IPR012677">
    <property type="entry name" value="Nucleotide-bd_a/b_plait_sf"/>
</dbReference>
<dbReference type="Proteomes" id="UP000192220">
    <property type="component" value="Unplaced"/>
</dbReference>
<dbReference type="GeneID" id="106535461"/>
<dbReference type="AlphaFoldDB" id="A0A2I4D6R1"/>
<dbReference type="GO" id="GO:0000288">
    <property type="term" value="P:nuclear-transcribed mRNA catabolic process, deadenylation-dependent decay"/>
    <property type="evidence" value="ECO:0007669"/>
    <property type="project" value="TreeGrafter"/>
</dbReference>
<proteinExistence type="predicted"/>
<dbReference type="KEGG" id="alim:106535461"/>
<gene>
    <name evidence="8" type="primary">LOC106535461</name>
</gene>
<feature type="compositionally biased region" description="Basic residues" evidence="5">
    <location>
        <begin position="169"/>
        <end position="182"/>
    </location>
</feature>
<dbReference type="GO" id="GO:0005737">
    <property type="term" value="C:cytoplasm"/>
    <property type="evidence" value="ECO:0007669"/>
    <property type="project" value="UniProtKB-SubCell"/>
</dbReference>
<comment type="subcellular location">
    <subcellularLocation>
        <location evidence="1">Cytoplasm</location>
    </subcellularLocation>
</comment>
<reference evidence="8" key="1">
    <citation type="submission" date="2025-08" db="UniProtKB">
        <authorList>
            <consortium name="RefSeq"/>
        </authorList>
    </citation>
    <scope>IDENTIFICATION</scope>
    <source>
        <strain evidence="8">Quisiro</strain>
        <tissue evidence="8">Liver</tissue>
    </source>
</reference>
<evidence type="ECO:0000313" key="7">
    <source>
        <dbReference type="Proteomes" id="UP000192220"/>
    </source>
</evidence>
<dbReference type="InterPro" id="IPR000504">
    <property type="entry name" value="RRM_dom"/>
</dbReference>
<evidence type="ECO:0000256" key="5">
    <source>
        <dbReference type="SAM" id="MobiDB-lite"/>
    </source>
</evidence>
<dbReference type="PANTHER" id="PTHR23236:SF27">
    <property type="entry name" value="EMBRYONIC POLYADENYLATE-BINDING PROTEIN 2"/>
    <property type="match status" value="1"/>
</dbReference>
<dbReference type="InParanoid" id="A0A2I4D6R1"/>
<name>A0A2I4D6R1_AUSLI</name>
<dbReference type="STRING" id="52670.A0A2I4D6R1"/>
<evidence type="ECO:0000256" key="2">
    <source>
        <dbReference type="ARBA" id="ARBA00022490"/>
    </source>
</evidence>
<dbReference type="SUPFAM" id="SSF54928">
    <property type="entry name" value="RNA-binding domain, RBD"/>
    <property type="match status" value="1"/>
</dbReference>
<dbReference type="GO" id="GO:0008143">
    <property type="term" value="F:poly(A) binding"/>
    <property type="evidence" value="ECO:0007669"/>
    <property type="project" value="TreeGrafter"/>
</dbReference>
<evidence type="ECO:0000313" key="8">
    <source>
        <dbReference type="RefSeq" id="XP_013887922.1"/>
    </source>
</evidence>
<evidence type="ECO:0000259" key="6">
    <source>
        <dbReference type="PROSITE" id="PS50102"/>
    </source>
</evidence>
<organism evidence="7 8">
    <name type="scientific">Austrofundulus limnaeus</name>
    <name type="common">Annual killifish</name>
    <dbReference type="NCBI Taxonomy" id="52670"/>
    <lineage>
        <taxon>Eukaryota</taxon>
        <taxon>Metazoa</taxon>
        <taxon>Chordata</taxon>
        <taxon>Craniata</taxon>
        <taxon>Vertebrata</taxon>
        <taxon>Euteleostomi</taxon>
        <taxon>Actinopterygii</taxon>
        <taxon>Neopterygii</taxon>
        <taxon>Teleostei</taxon>
        <taxon>Neoteleostei</taxon>
        <taxon>Acanthomorphata</taxon>
        <taxon>Ovalentaria</taxon>
        <taxon>Atherinomorphae</taxon>
        <taxon>Cyprinodontiformes</taxon>
        <taxon>Rivulidae</taxon>
        <taxon>Austrofundulus</taxon>
    </lineage>
</organism>
<dbReference type="PANTHER" id="PTHR23236">
    <property type="entry name" value="EUKARYOTIC TRANSLATION INITIATION FACTOR 4B/4H"/>
    <property type="match status" value="1"/>
</dbReference>
<keyword evidence="7" id="KW-1185">Reference proteome</keyword>
<dbReference type="GO" id="GO:0005634">
    <property type="term" value="C:nucleus"/>
    <property type="evidence" value="ECO:0007669"/>
    <property type="project" value="TreeGrafter"/>
</dbReference>
<dbReference type="Pfam" id="PF00076">
    <property type="entry name" value="RRM_1"/>
    <property type="match status" value="1"/>
</dbReference>
<accession>A0A2I4D6R1</accession>
<keyword evidence="3 4" id="KW-0694">RNA-binding</keyword>
<keyword evidence="2" id="KW-0963">Cytoplasm</keyword>